<proteinExistence type="predicted"/>
<gene>
    <name evidence="1" type="ORF">GS424_001035</name>
</gene>
<dbReference type="Proteomes" id="UP000478463">
    <property type="component" value="Chromosome"/>
</dbReference>
<protein>
    <submittedName>
        <fullName evidence="1">Uncharacterized protein</fullName>
    </submittedName>
</protein>
<dbReference type="RefSeq" id="WP_160942144.1">
    <property type="nucleotide sequence ID" value="NZ_CP063310.1"/>
</dbReference>
<evidence type="ECO:0000313" key="2">
    <source>
        <dbReference type="Proteomes" id="UP000478463"/>
    </source>
</evidence>
<dbReference type="AlphaFoldDB" id="A0A6L7ITL0"/>
<reference evidence="1 2" key="1">
    <citation type="submission" date="2020-10" db="EMBL/GenBank/DDBJ databases">
        <title>Eggerthella sp. nov., isolated from human feces.</title>
        <authorList>
            <person name="Yajun G."/>
        </authorList>
    </citation>
    <scope>NUCLEOTIDE SEQUENCE [LARGE SCALE GENOMIC DNA]</scope>
    <source>
        <strain evidence="1 2">HF-1101</strain>
    </source>
</reference>
<name>A0A6L7ITL0_9ACTN</name>
<evidence type="ECO:0000313" key="1">
    <source>
        <dbReference type="EMBL" id="QOS68489.1"/>
    </source>
</evidence>
<dbReference type="KEGG" id="egd:GS424_001035"/>
<dbReference type="EMBL" id="CP063310">
    <property type="protein sequence ID" value="QOS68489.1"/>
    <property type="molecule type" value="Genomic_DNA"/>
</dbReference>
<sequence length="96" mass="10379">MPKAPKQPSLMMLTETGSPMVEIFKMTYEDGNLILDAKALDSMRMNVLVTPEAIAAGWPVIMSNKKAVMAFAKRIPKALKARKKQAKAAPAPHGAS</sequence>
<accession>A0A6L7ITL0</accession>
<organism evidence="1 2">
    <name type="scientific">Eggerthella guodeyinii</name>
    <dbReference type="NCBI Taxonomy" id="2690837"/>
    <lineage>
        <taxon>Bacteria</taxon>
        <taxon>Bacillati</taxon>
        <taxon>Actinomycetota</taxon>
        <taxon>Coriobacteriia</taxon>
        <taxon>Eggerthellales</taxon>
        <taxon>Eggerthellaceae</taxon>
        <taxon>Eggerthella</taxon>
    </lineage>
</organism>